<proteinExistence type="inferred from homology"/>
<dbReference type="InterPro" id="IPR013762">
    <property type="entry name" value="Integrase-like_cat_sf"/>
</dbReference>
<evidence type="ECO:0000256" key="4">
    <source>
        <dbReference type="ARBA" id="ARBA00023172"/>
    </source>
</evidence>
<dbReference type="Pfam" id="PF22022">
    <property type="entry name" value="Phage_int_M"/>
    <property type="match status" value="1"/>
</dbReference>
<keyword evidence="3 5" id="KW-0238">DNA-binding</keyword>
<evidence type="ECO:0000313" key="8">
    <source>
        <dbReference type="EMBL" id="ACI57404.1"/>
    </source>
</evidence>
<feature type="domain" description="Tyr recombinase" evidence="6">
    <location>
        <begin position="201"/>
        <end position="378"/>
    </location>
</feature>
<keyword evidence="4" id="KW-0233">DNA recombination</keyword>
<evidence type="ECO:0000256" key="1">
    <source>
        <dbReference type="ARBA" id="ARBA00008857"/>
    </source>
</evidence>
<gene>
    <name evidence="8" type="ordered locus">Rleg2_4142</name>
</gene>
<dbReference type="RefSeq" id="WP_012559537.1">
    <property type="nucleotide sequence ID" value="NC_011369.1"/>
</dbReference>
<dbReference type="Gene3D" id="1.10.443.10">
    <property type="entry name" value="Intergrase catalytic core"/>
    <property type="match status" value="1"/>
</dbReference>
<organism evidence="8 9">
    <name type="scientific">Rhizobium leguminosarum bv. trifolii (strain WSM2304)</name>
    <dbReference type="NCBI Taxonomy" id="395492"/>
    <lineage>
        <taxon>Bacteria</taxon>
        <taxon>Pseudomonadati</taxon>
        <taxon>Pseudomonadota</taxon>
        <taxon>Alphaproteobacteria</taxon>
        <taxon>Hyphomicrobiales</taxon>
        <taxon>Rhizobiaceae</taxon>
        <taxon>Rhizobium/Agrobacterium group</taxon>
        <taxon>Rhizobium</taxon>
    </lineage>
</organism>
<dbReference type="PROSITE" id="PS51898">
    <property type="entry name" value="TYR_RECOMBINASE"/>
    <property type="match status" value="1"/>
</dbReference>
<dbReference type="GO" id="GO:0003677">
    <property type="term" value="F:DNA binding"/>
    <property type="evidence" value="ECO:0007669"/>
    <property type="project" value="UniProtKB-UniRule"/>
</dbReference>
<dbReference type="Gene3D" id="3.30.160.390">
    <property type="entry name" value="Integrase, DNA-binding domain"/>
    <property type="match status" value="1"/>
</dbReference>
<evidence type="ECO:0000313" key="9">
    <source>
        <dbReference type="Proteomes" id="UP000008330"/>
    </source>
</evidence>
<name>A0ABF7QT02_RHILW</name>
<dbReference type="Proteomes" id="UP000008330">
    <property type="component" value="Chromosome"/>
</dbReference>
<dbReference type="InterPro" id="IPR038488">
    <property type="entry name" value="Integrase_DNA-bd_sf"/>
</dbReference>
<dbReference type="InterPro" id="IPR002104">
    <property type="entry name" value="Integrase_catalytic"/>
</dbReference>
<dbReference type="GO" id="GO:0006310">
    <property type="term" value="P:DNA recombination"/>
    <property type="evidence" value="ECO:0007669"/>
    <property type="project" value="UniProtKB-KW"/>
</dbReference>
<dbReference type="InterPro" id="IPR050808">
    <property type="entry name" value="Phage_Integrase"/>
</dbReference>
<dbReference type="CDD" id="cd00801">
    <property type="entry name" value="INT_P4_C"/>
    <property type="match status" value="1"/>
</dbReference>
<dbReference type="Pfam" id="PF13356">
    <property type="entry name" value="Arm-DNA-bind_3"/>
    <property type="match status" value="1"/>
</dbReference>
<keyword evidence="2" id="KW-0229">DNA integration</keyword>
<accession>A0ABF7QT02</accession>
<comment type="similarity">
    <text evidence="1">Belongs to the 'phage' integrase family.</text>
</comment>
<evidence type="ECO:0000256" key="3">
    <source>
        <dbReference type="ARBA" id="ARBA00023125"/>
    </source>
</evidence>
<keyword evidence="9" id="KW-1185">Reference proteome</keyword>
<dbReference type="InterPro" id="IPR053876">
    <property type="entry name" value="Phage_int_M"/>
</dbReference>
<dbReference type="Pfam" id="PF00589">
    <property type="entry name" value="Phage_integrase"/>
    <property type="match status" value="1"/>
</dbReference>
<dbReference type="EMBL" id="CP001191">
    <property type="protein sequence ID" value="ACI57404.1"/>
    <property type="molecule type" value="Genomic_DNA"/>
</dbReference>
<feature type="domain" description="Core-binding (CB)" evidence="7">
    <location>
        <begin position="91"/>
        <end position="171"/>
    </location>
</feature>
<reference evidence="8 9" key="1">
    <citation type="journal article" date="2010" name="Stand. Genomic Sci.">
        <title>Complete genome sequence of Rhizobium leguminosarum bv trifolii strain WSM2304, an effective microsymbiont of the South American clover Trifolium polymorphum.</title>
        <authorList>
            <person name="Reeve W."/>
            <person name="O'Hara G."/>
            <person name="Chain P."/>
            <person name="Ardley J."/>
            <person name="Brau L."/>
            <person name="Nandesena K."/>
            <person name="Tiwari R."/>
            <person name="Malfatti S."/>
            <person name="Kiss H."/>
            <person name="Lapidus A."/>
            <person name="Copeland A."/>
            <person name="Nolan M."/>
            <person name="Land M."/>
            <person name="Ivanova N."/>
            <person name="Mavromatis K."/>
            <person name="Markowitz V."/>
            <person name="Kyrpides N."/>
            <person name="Melino V."/>
            <person name="Denton M."/>
            <person name="Yates R."/>
            <person name="Howieson J."/>
        </authorList>
    </citation>
    <scope>NUCLEOTIDE SEQUENCE [LARGE SCALE GENOMIC DNA]</scope>
    <source>
        <strain evidence="8 9">WSM2304</strain>
    </source>
</reference>
<evidence type="ECO:0000259" key="7">
    <source>
        <dbReference type="PROSITE" id="PS51900"/>
    </source>
</evidence>
<dbReference type="PANTHER" id="PTHR30629">
    <property type="entry name" value="PROPHAGE INTEGRASE"/>
    <property type="match status" value="1"/>
</dbReference>
<dbReference type="PANTHER" id="PTHR30629:SF2">
    <property type="entry name" value="PROPHAGE INTEGRASE INTS-RELATED"/>
    <property type="match status" value="1"/>
</dbReference>
<dbReference type="InterPro" id="IPR025166">
    <property type="entry name" value="Integrase_DNA_bind_dom"/>
</dbReference>
<dbReference type="Gene3D" id="1.10.150.130">
    <property type="match status" value="1"/>
</dbReference>
<evidence type="ECO:0000259" key="6">
    <source>
        <dbReference type="PROSITE" id="PS51898"/>
    </source>
</evidence>
<dbReference type="InterPro" id="IPR011010">
    <property type="entry name" value="DNA_brk_join_enz"/>
</dbReference>
<evidence type="ECO:0000256" key="5">
    <source>
        <dbReference type="PROSITE-ProRule" id="PRU01248"/>
    </source>
</evidence>
<evidence type="ECO:0000256" key="2">
    <source>
        <dbReference type="ARBA" id="ARBA00022908"/>
    </source>
</evidence>
<protein>
    <submittedName>
        <fullName evidence="8">Integrase family protein</fullName>
    </submittedName>
</protein>
<dbReference type="GO" id="GO:0015074">
    <property type="term" value="P:DNA integration"/>
    <property type="evidence" value="ECO:0007669"/>
    <property type="project" value="UniProtKB-KW"/>
</dbReference>
<dbReference type="InterPro" id="IPR044068">
    <property type="entry name" value="CB"/>
</dbReference>
<sequence>MNKLTAKQVTSIKKPGRHSDGGSLYLVVDKSGAKRWVFLYRRGDRQREMGLGGVDTVSLASARELAADARRLLQAGIDPIEAKNAIVDEIPTFGDCADDFIETMAPQFRNAKHIAQWKMTLQEYAKPLRPKAVDQVTTSDVLEVLKPIWLTKPVTASRVRGRVERVLDAAKSKGYRSGENPARWRGHLSNLLPKRKKLTRGHHAALPYKDVPTFTAALRERPAVAARAMEFTILTVARSGETRGMKWREVDRVDEVWTVPPERMKAFREHRVPLAPRALAILDEMALFGTDPDAYVFPGQQKNRKGRPLSDMAMDMVLRRMKVDVTVHGFRSSFRDWCGEESTFPREIAEAALAHVVGDETERAYRRGDALEKRRRLMTAWANYCEPKTGNVISLKRRAGA</sequence>
<dbReference type="PROSITE" id="PS51900">
    <property type="entry name" value="CB"/>
    <property type="match status" value="1"/>
</dbReference>
<dbReference type="AlphaFoldDB" id="A0ABF7QT02"/>
<dbReference type="KEGG" id="rlt:Rleg2_4142"/>
<dbReference type="InterPro" id="IPR010998">
    <property type="entry name" value="Integrase_recombinase_N"/>
</dbReference>
<dbReference type="SUPFAM" id="SSF56349">
    <property type="entry name" value="DNA breaking-rejoining enzymes"/>
    <property type="match status" value="1"/>
</dbReference>